<dbReference type="Gene3D" id="1.10.3620.10">
    <property type="entry name" value="YdcF like domain"/>
    <property type="match status" value="1"/>
</dbReference>
<name>A0A6P1TE96_9FIRM</name>
<evidence type="ECO:0000313" key="2">
    <source>
        <dbReference type="Proteomes" id="UP000464314"/>
    </source>
</evidence>
<dbReference type="Proteomes" id="UP000464314">
    <property type="component" value="Chromosome"/>
</dbReference>
<dbReference type="KEGG" id="anr:Ana3638_01070"/>
<dbReference type="PANTHER" id="PTHR30336:SF20">
    <property type="entry name" value="DUF218 DOMAIN-CONTAINING PROTEIN"/>
    <property type="match status" value="1"/>
</dbReference>
<dbReference type="InterPro" id="IPR014729">
    <property type="entry name" value="Rossmann-like_a/b/a_fold"/>
</dbReference>
<protein>
    <submittedName>
        <fullName evidence="1">YdcF family protein</fullName>
    </submittedName>
</protein>
<accession>A0A6P1TE96</accession>
<sequence length="268" mass="30264">MNLEFITQCINTLGAFCGRRDLPTLTPLELRRKYGFEQADIMVLFGGSIPCGGDVLANAMQNNIAKKYIIVGGAGHTTETLRFQMHEQFPEAVTADLPEAKVFANYLKLKYNLEPDYLECNSTNCGNNITYLLDLLKEHHIVYNSILLCQDATMQLRMAAGLRKYLPDVTIINYATYRVDVVVRDDKLAYADVPWGMWDMERYIALLTGEISRLSDDANGYGPKGKNYIVHVEIPKEVRNAFDTLIENYGDIVRKANPIYASNQTDIS</sequence>
<organism evidence="1 2">
    <name type="scientific">Anaerocolumna sedimenticola</name>
    <dbReference type="NCBI Taxonomy" id="2696063"/>
    <lineage>
        <taxon>Bacteria</taxon>
        <taxon>Bacillati</taxon>
        <taxon>Bacillota</taxon>
        <taxon>Clostridia</taxon>
        <taxon>Lachnospirales</taxon>
        <taxon>Lachnospiraceae</taxon>
        <taxon>Anaerocolumna</taxon>
    </lineage>
</organism>
<keyword evidence="2" id="KW-1185">Reference proteome</keyword>
<proteinExistence type="predicted"/>
<dbReference type="AlphaFoldDB" id="A0A6P1TE96"/>
<dbReference type="GO" id="GO:0005886">
    <property type="term" value="C:plasma membrane"/>
    <property type="evidence" value="ECO:0007669"/>
    <property type="project" value="TreeGrafter"/>
</dbReference>
<dbReference type="Gene3D" id="3.40.50.620">
    <property type="entry name" value="HUPs"/>
    <property type="match status" value="1"/>
</dbReference>
<evidence type="ECO:0000313" key="1">
    <source>
        <dbReference type="EMBL" id="QHQ59560.1"/>
    </source>
</evidence>
<gene>
    <name evidence="1" type="ORF">Ana3638_01070</name>
</gene>
<dbReference type="EMBL" id="CP048000">
    <property type="protein sequence ID" value="QHQ59560.1"/>
    <property type="molecule type" value="Genomic_DNA"/>
</dbReference>
<dbReference type="InterPro" id="IPR051599">
    <property type="entry name" value="Cell_Envelope_Assoc"/>
</dbReference>
<dbReference type="PANTHER" id="PTHR30336">
    <property type="entry name" value="INNER MEMBRANE PROTEIN, PROBABLE PERMEASE"/>
    <property type="match status" value="1"/>
</dbReference>
<dbReference type="RefSeq" id="WP_161836248.1">
    <property type="nucleotide sequence ID" value="NZ_CP048000.1"/>
</dbReference>
<reference evidence="1 2" key="1">
    <citation type="submission" date="2020-01" db="EMBL/GenBank/DDBJ databases">
        <title>Genome analysis of Anaerocolumna sp. CBA3638.</title>
        <authorList>
            <person name="Kim J."/>
            <person name="Roh S.W."/>
        </authorList>
    </citation>
    <scope>NUCLEOTIDE SEQUENCE [LARGE SCALE GENOMIC DNA]</scope>
    <source>
        <strain evidence="1 2">CBA3638</strain>
    </source>
</reference>